<dbReference type="Proteomes" id="UP000249056">
    <property type="component" value="Unassembled WGS sequence"/>
</dbReference>
<comment type="caution">
    <text evidence="2">The sequence shown here is derived from an EMBL/GenBank/DDBJ whole genome shotgun (WGS) entry which is preliminary data.</text>
</comment>
<protein>
    <submittedName>
        <fullName evidence="2">Uncharacterized protein</fullName>
    </submittedName>
</protein>
<dbReference type="OrthoDB" id="68611at2759"/>
<dbReference type="AlphaFoldDB" id="A0A395ILU3"/>
<feature type="transmembrane region" description="Helical" evidence="1">
    <location>
        <begin position="371"/>
        <end position="390"/>
    </location>
</feature>
<dbReference type="PROSITE" id="PS51257">
    <property type="entry name" value="PROKAR_LIPOPROTEIN"/>
    <property type="match status" value="1"/>
</dbReference>
<keyword evidence="1" id="KW-0472">Membrane</keyword>
<evidence type="ECO:0000256" key="1">
    <source>
        <dbReference type="SAM" id="Phobius"/>
    </source>
</evidence>
<evidence type="ECO:0000313" key="3">
    <source>
        <dbReference type="Proteomes" id="UP000249056"/>
    </source>
</evidence>
<dbReference type="PANTHER" id="PTHR37994:SF4">
    <property type="entry name" value="ER TRANSPORTER 6TM N-TERMINAL DOMAIN-CONTAINING PROTEIN-RELATED"/>
    <property type="match status" value="1"/>
</dbReference>
<gene>
    <name evidence="2" type="ORF">DID88_000119</name>
</gene>
<reference evidence="2 3" key="1">
    <citation type="submission" date="2018-06" db="EMBL/GenBank/DDBJ databases">
        <title>Genome Sequence of the Brown Rot Fungal Pathogen Monilinia fructigena.</title>
        <authorList>
            <person name="Landi L."/>
            <person name="De Miccolis Angelini R.M."/>
            <person name="Pollastro S."/>
            <person name="Abate D."/>
            <person name="Faretra F."/>
            <person name="Romanazzi G."/>
        </authorList>
    </citation>
    <scope>NUCLEOTIDE SEQUENCE [LARGE SCALE GENOMIC DNA]</scope>
    <source>
        <strain evidence="2 3">Mfrg269</strain>
    </source>
</reference>
<sequence>MKRLVANTIALIGACESKYALMGDENDKKETETKEEAQLKSVAENAGIRAPAGIRLEEIDIRVDVLIDAIADFDRTSALALEGAAALHDLGGPQIDIMPRMETFLISSFLLNLRQAALHTLGMLRHSRVLVERRQERHGRKRIYLPQINWRKWLQSGGEADMLALPDSARKDARTGNKIDDDADDGASIDSGETLLAKKDVESATPRKEAVVQSSKIAKETVKRRKKGTRMLRLRNRLATRSNIWLVVMTSHMPLKLTVAVFLGLWAALQLVLITEVAIGTSVMMFMLRAVGTTVGCTWGYAAYQAGQGNRVVAVVLIVIGIIPSAYVQLGSKIYQSRYGHNYLNVDCSSCYRRPHCSWLSYREFSETADCLFFIGGIVALVVEVALFPVKARDRLVESLACSIRQITEMEACLAYGIETEINNVNVRSPAVVSRFSMAKGKAEAALAAAEAFLPFCANEPRLKGFIRSSCSYIRRDPLCATLYCRSYGICLFCSVTNIDDLVF</sequence>
<dbReference type="PANTHER" id="PTHR37994">
    <property type="entry name" value="ARAE_2_N DOMAIN-CONTAINING PROTEIN-RELATED"/>
    <property type="match status" value="1"/>
</dbReference>
<organism evidence="2 3">
    <name type="scientific">Monilinia fructigena</name>
    <dbReference type="NCBI Taxonomy" id="38457"/>
    <lineage>
        <taxon>Eukaryota</taxon>
        <taxon>Fungi</taxon>
        <taxon>Dikarya</taxon>
        <taxon>Ascomycota</taxon>
        <taxon>Pezizomycotina</taxon>
        <taxon>Leotiomycetes</taxon>
        <taxon>Helotiales</taxon>
        <taxon>Sclerotiniaceae</taxon>
        <taxon>Monilinia</taxon>
    </lineage>
</organism>
<accession>A0A395ILU3</accession>
<keyword evidence="1" id="KW-1133">Transmembrane helix</keyword>
<keyword evidence="1" id="KW-0812">Transmembrane</keyword>
<dbReference type="EMBL" id="QKRW01000041">
    <property type="protein sequence ID" value="RAL60343.1"/>
    <property type="molecule type" value="Genomic_DNA"/>
</dbReference>
<keyword evidence="3" id="KW-1185">Reference proteome</keyword>
<proteinExistence type="predicted"/>
<evidence type="ECO:0000313" key="2">
    <source>
        <dbReference type="EMBL" id="RAL60343.1"/>
    </source>
</evidence>
<name>A0A395ILU3_9HELO</name>
<feature type="transmembrane region" description="Helical" evidence="1">
    <location>
        <begin position="312"/>
        <end position="330"/>
    </location>
</feature>